<accession>A0A8R1IKJ4</accession>
<keyword evidence="2" id="KW-1185">Reference proteome</keyword>
<dbReference type="EnsemblMetazoa" id="CJA33341.1">
    <property type="protein sequence ID" value="CJA33341.1"/>
    <property type="gene ID" value="WBGene00209188"/>
</dbReference>
<reference evidence="2" key="1">
    <citation type="submission" date="2010-08" db="EMBL/GenBank/DDBJ databases">
        <authorList>
            <consortium name="Caenorhabditis japonica Sequencing Consortium"/>
            <person name="Wilson R.K."/>
        </authorList>
    </citation>
    <scope>NUCLEOTIDE SEQUENCE [LARGE SCALE GENOMIC DNA]</scope>
    <source>
        <strain evidence="2">DF5081</strain>
    </source>
</reference>
<reference evidence="1" key="2">
    <citation type="submission" date="2022-06" db="UniProtKB">
        <authorList>
            <consortium name="EnsemblMetazoa"/>
        </authorList>
    </citation>
    <scope>IDENTIFICATION</scope>
    <source>
        <strain evidence="1">DF5081</strain>
    </source>
</reference>
<dbReference type="Proteomes" id="UP000005237">
    <property type="component" value="Unassembled WGS sequence"/>
</dbReference>
<protein>
    <submittedName>
        <fullName evidence="1">Uncharacterized protein</fullName>
    </submittedName>
</protein>
<dbReference type="AlphaFoldDB" id="A0A8R1IKJ4"/>
<proteinExistence type="predicted"/>
<organism evidence="1 2">
    <name type="scientific">Caenorhabditis japonica</name>
    <dbReference type="NCBI Taxonomy" id="281687"/>
    <lineage>
        <taxon>Eukaryota</taxon>
        <taxon>Metazoa</taxon>
        <taxon>Ecdysozoa</taxon>
        <taxon>Nematoda</taxon>
        <taxon>Chromadorea</taxon>
        <taxon>Rhabditida</taxon>
        <taxon>Rhabditina</taxon>
        <taxon>Rhabditomorpha</taxon>
        <taxon>Rhabditoidea</taxon>
        <taxon>Rhabditidae</taxon>
        <taxon>Peloderinae</taxon>
        <taxon>Caenorhabditis</taxon>
    </lineage>
</organism>
<name>A0A8R1IKJ4_CAEJA</name>
<sequence>MQYVIFTKVCQSHSPGHFVEMRKEDTTCSDCGGTDLAVTVRLAIPLSLYEIPVPINENIRIYVAFLADKLSNSAEKHEDFSPTITRRMYDLYRKLLQGKASKEYEMWFGRCRKYAQVSGKNTEIFEEI</sequence>
<evidence type="ECO:0000313" key="1">
    <source>
        <dbReference type="EnsemblMetazoa" id="CJA33341.1"/>
    </source>
</evidence>
<evidence type="ECO:0000313" key="2">
    <source>
        <dbReference type="Proteomes" id="UP000005237"/>
    </source>
</evidence>